<dbReference type="GO" id="GO:0016740">
    <property type="term" value="F:transferase activity"/>
    <property type="evidence" value="ECO:0007669"/>
    <property type="project" value="UniProtKB-KW"/>
</dbReference>
<comment type="caution">
    <text evidence="15">The sequence shown here is derived from an EMBL/GenBank/DDBJ whole genome shotgun (WGS) entry which is preliminary data.</text>
</comment>
<feature type="chain" id="PRO_5037712004" description="Thiamine pyrimidine synthase" evidence="13">
    <location>
        <begin position="31"/>
        <end position="394"/>
    </location>
</feature>
<dbReference type="PROSITE" id="PS51257">
    <property type="entry name" value="PROKAR_LIPOPROTEIN"/>
    <property type="match status" value="1"/>
</dbReference>
<evidence type="ECO:0000313" key="15">
    <source>
        <dbReference type="EMBL" id="MBD2843987.1"/>
    </source>
</evidence>
<proteinExistence type="inferred from homology"/>
<evidence type="ECO:0000256" key="9">
    <source>
        <dbReference type="ARBA" id="ARBA00023004"/>
    </source>
</evidence>
<dbReference type="PANTHER" id="PTHR31528">
    <property type="entry name" value="4-AMINO-5-HYDROXYMETHYL-2-METHYLPYRIMIDINE PHOSPHATE SYNTHASE THI11-RELATED"/>
    <property type="match status" value="1"/>
</dbReference>
<evidence type="ECO:0000256" key="11">
    <source>
        <dbReference type="ARBA" id="ARBA00048179"/>
    </source>
</evidence>
<evidence type="ECO:0000256" key="10">
    <source>
        <dbReference type="ARBA" id="ARBA00033171"/>
    </source>
</evidence>
<dbReference type="InterPro" id="IPR027939">
    <property type="entry name" value="NMT1/THI5"/>
</dbReference>
<dbReference type="Pfam" id="PF09084">
    <property type="entry name" value="NMT1"/>
    <property type="match status" value="1"/>
</dbReference>
<feature type="compositionally biased region" description="Low complexity" evidence="12">
    <location>
        <begin position="29"/>
        <end position="43"/>
    </location>
</feature>
<evidence type="ECO:0000313" key="16">
    <source>
        <dbReference type="Proteomes" id="UP000621560"/>
    </source>
</evidence>
<keyword evidence="5" id="KW-0808">Transferase</keyword>
<keyword evidence="7" id="KW-0663">Pyridoxal phosphate</keyword>
<evidence type="ECO:0000256" key="5">
    <source>
        <dbReference type="ARBA" id="ARBA00022679"/>
    </source>
</evidence>
<dbReference type="EMBL" id="JACXIZ010000007">
    <property type="protein sequence ID" value="MBD2843987.1"/>
    <property type="molecule type" value="Genomic_DNA"/>
</dbReference>
<organism evidence="15 16">
    <name type="scientific">Paenibacillus sabuli</name>
    <dbReference type="NCBI Taxonomy" id="2772509"/>
    <lineage>
        <taxon>Bacteria</taxon>
        <taxon>Bacillati</taxon>
        <taxon>Bacillota</taxon>
        <taxon>Bacilli</taxon>
        <taxon>Bacillales</taxon>
        <taxon>Paenibacillaceae</taxon>
        <taxon>Paenibacillus</taxon>
    </lineage>
</organism>
<evidence type="ECO:0000256" key="4">
    <source>
        <dbReference type="ARBA" id="ARBA00011738"/>
    </source>
</evidence>
<accession>A0A927BNV0</accession>
<comment type="function">
    <text evidence="1">Responsible for the formation of the pyrimidine heterocycle in the thiamine biosynthesis pathway. Catalyzes the formation of hydroxymethylpyrimidine phosphate (HMP-P) from histidine and pyridoxal phosphate (PLP). The protein uses PLP and the active site histidine to form HMP-P, generating an inactive enzyme. The enzyme can only undergo a single turnover, which suggests it is a suicide enzyme.</text>
</comment>
<evidence type="ECO:0000256" key="8">
    <source>
        <dbReference type="ARBA" id="ARBA00022977"/>
    </source>
</evidence>
<gene>
    <name evidence="15" type="ORF">IDH44_02180</name>
</gene>
<reference evidence="15" key="1">
    <citation type="submission" date="2020-09" db="EMBL/GenBank/DDBJ databases">
        <title>A novel bacterium of genus Paenibacillus, isolated from South China Sea.</title>
        <authorList>
            <person name="Huang H."/>
            <person name="Mo K."/>
            <person name="Hu Y."/>
        </authorList>
    </citation>
    <scope>NUCLEOTIDE SEQUENCE</scope>
    <source>
        <strain evidence="15">IB182496</strain>
    </source>
</reference>
<dbReference type="GO" id="GO:0009228">
    <property type="term" value="P:thiamine biosynthetic process"/>
    <property type="evidence" value="ECO:0007669"/>
    <property type="project" value="UniProtKB-KW"/>
</dbReference>
<comment type="catalytic activity">
    <reaction evidence="11">
        <text>N(6)-(pyridoxal phosphate)-L-lysyl-[4-amino-5-hydroxymethyl-2-methylpyrimidine phosphate synthase] + L-histidyl-[4-amino-5-hydroxymethyl-2-methylpyrimidine phosphate synthase] + 2 Fe(3+) + 4 H2O = L-lysyl-[4-amino-5-hydroxymethyl-2-methylpyrimidine phosphate synthase] + (2S)-2-amino-5-hydroxy-4-oxopentanoyl-[4-amino-5-hydroxymethyl-2-methylpyrimidine phosphate synthase] + 4-amino-2-methyl-5-(phosphooxymethyl)pyrimidine + 3-oxopropanoate + 2 Fe(2+) + 2 H(+)</text>
        <dbReference type="Rhea" id="RHEA:65756"/>
        <dbReference type="Rhea" id="RHEA-COMP:16892"/>
        <dbReference type="Rhea" id="RHEA-COMP:16893"/>
        <dbReference type="Rhea" id="RHEA-COMP:16894"/>
        <dbReference type="Rhea" id="RHEA-COMP:16895"/>
        <dbReference type="ChEBI" id="CHEBI:15377"/>
        <dbReference type="ChEBI" id="CHEBI:15378"/>
        <dbReference type="ChEBI" id="CHEBI:29033"/>
        <dbReference type="ChEBI" id="CHEBI:29034"/>
        <dbReference type="ChEBI" id="CHEBI:29969"/>
        <dbReference type="ChEBI" id="CHEBI:29979"/>
        <dbReference type="ChEBI" id="CHEBI:33190"/>
        <dbReference type="ChEBI" id="CHEBI:58354"/>
        <dbReference type="ChEBI" id="CHEBI:143915"/>
        <dbReference type="ChEBI" id="CHEBI:157692"/>
    </reaction>
    <physiologicalReaction direction="left-to-right" evidence="11">
        <dbReference type="Rhea" id="RHEA:65757"/>
    </physiologicalReaction>
</comment>
<evidence type="ECO:0000256" key="6">
    <source>
        <dbReference type="ARBA" id="ARBA00022723"/>
    </source>
</evidence>
<dbReference type="Gene3D" id="3.40.190.10">
    <property type="entry name" value="Periplasmic binding protein-like II"/>
    <property type="match status" value="2"/>
</dbReference>
<keyword evidence="16" id="KW-1185">Reference proteome</keyword>
<evidence type="ECO:0000259" key="14">
    <source>
        <dbReference type="Pfam" id="PF09084"/>
    </source>
</evidence>
<feature type="domain" description="SsuA/THI5-like" evidence="14">
    <location>
        <begin position="105"/>
        <end position="306"/>
    </location>
</feature>
<dbReference type="GO" id="GO:0046872">
    <property type="term" value="F:metal ion binding"/>
    <property type="evidence" value="ECO:0007669"/>
    <property type="project" value="UniProtKB-KW"/>
</dbReference>
<evidence type="ECO:0000256" key="2">
    <source>
        <dbReference type="ARBA" id="ARBA00004948"/>
    </source>
</evidence>
<protein>
    <recommendedName>
        <fullName evidence="10">Thiamine pyrimidine synthase</fullName>
    </recommendedName>
</protein>
<dbReference type="PANTHER" id="PTHR31528:SF1">
    <property type="entry name" value="4-AMINO-5-HYDROXYMETHYL-2-METHYLPYRIMIDINE PHOSPHATE SYNTHASE THI11-RELATED"/>
    <property type="match status" value="1"/>
</dbReference>
<evidence type="ECO:0000256" key="13">
    <source>
        <dbReference type="SAM" id="SignalP"/>
    </source>
</evidence>
<feature type="signal peptide" evidence="13">
    <location>
        <begin position="1"/>
        <end position="30"/>
    </location>
</feature>
<comment type="similarity">
    <text evidence="3">Belongs to the NMT1/THI5 family.</text>
</comment>
<evidence type="ECO:0000256" key="12">
    <source>
        <dbReference type="SAM" id="MobiDB-lite"/>
    </source>
</evidence>
<dbReference type="RefSeq" id="WP_190914236.1">
    <property type="nucleotide sequence ID" value="NZ_JACXIZ010000007.1"/>
</dbReference>
<keyword evidence="6" id="KW-0479">Metal-binding</keyword>
<sequence>MKKLKPVSLLLVVGMLVLLLAACGSGNNGAESGAGEPNAAASETNQEANAEQAGTGDADSNAASDADDAQGIDWEARKAANQEAGEINFMTSFQYSASVANVNAWVADEMGFFEELGLDVNVQPGLDGDGMKFLAAGQLQMAHAGSGSVLVQAVSNGAEIKGVSVMAPVGLGAIMVMEDSDIHEVKDLEGKTVGYKGAMSANYLAMFEAGGADVSKINQVSVGFDPTILNTGDVDAITVFKSNEPAAMERQGFEVRLLDPESYGIEGSFGVMVANGDFAAEHPTAVEDFLRAIMKAHEWILANPEETIEILQKRAEGNFDFDVETNRLMVETGLAKEAQYEGHGLGYFTPEQWQFEIDMLKDGGVITTDVTVDDVADDAYISAIYDGDQLIWPE</sequence>
<keyword evidence="8" id="KW-0784">Thiamine biosynthesis</keyword>
<comment type="subunit">
    <text evidence="4">Homodimer.</text>
</comment>
<comment type="pathway">
    <text evidence="2">Cofactor biosynthesis; thiamine diphosphate biosynthesis.</text>
</comment>
<evidence type="ECO:0000256" key="3">
    <source>
        <dbReference type="ARBA" id="ARBA00009406"/>
    </source>
</evidence>
<dbReference type="AlphaFoldDB" id="A0A927BNV0"/>
<keyword evidence="13" id="KW-0732">Signal</keyword>
<evidence type="ECO:0000256" key="1">
    <source>
        <dbReference type="ARBA" id="ARBA00003469"/>
    </source>
</evidence>
<dbReference type="Proteomes" id="UP000621560">
    <property type="component" value="Unassembled WGS sequence"/>
</dbReference>
<dbReference type="SUPFAM" id="SSF53850">
    <property type="entry name" value="Periplasmic binding protein-like II"/>
    <property type="match status" value="1"/>
</dbReference>
<keyword evidence="9" id="KW-0408">Iron</keyword>
<name>A0A927BNV0_9BACL</name>
<evidence type="ECO:0000256" key="7">
    <source>
        <dbReference type="ARBA" id="ARBA00022898"/>
    </source>
</evidence>
<feature type="region of interest" description="Disordered" evidence="12">
    <location>
        <begin position="29"/>
        <end position="67"/>
    </location>
</feature>
<dbReference type="InterPro" id="IPR015168">
    <property type="entry name" value="SsuA/THI5"/>
</dbReference>